<proteinExistence type="predicted"/>
<feature type="transmembrane region" description="Helical" evidence="1">
    <location>
        <begin position="319"/>
        <end position="336"/>
    </location>
</feature>
<evidence type="ECO:0000313" key="2">
    <source>
        <dbReference type="EMBL" id="HGF99287.1"/>
    </source>
</evidence>
<feature type="transmembrane region" description="Helical" evidence="1">
    <location>
        <begin position="471"/>
        <end position="491"/>
    </location>
</feature>
<feature type="transmembrane region" description="Helical" evidence="1">
    <location>
        <begin position="517"/>
        <end position="538"/>
    </location>
</feature>
<organism evidence="2">
    <name type="scientific">Planktothricoides sp. SpSt-374</name>
    <dbReference type="NCBI Taxonomy" id="2282167"/>
    <lineage>
        <taxon>Bacteria</taxon>
        <taxon>Bacillati</taxon>
        <taxon>Cyanobacteriota</taxon>
        <taxon>Cyanophyceae</taxon>
        <taxon>Oscillatoriophycideae</taxon>
        <taxon>Oscillatoriales</taxon>
        <taxon>Oscillatoriaceae</taxon>
        <taxon>Planktothricoides</taxon>
    </lineage>
</organism>
<reference evidence="2" key="1">
    <citation type="journal article" date="2020" name="mSystems">
        <title>Genome- and Community-Level Interaction Insights into Carbon Utilization and Element Cycling Functions of Hydrothermarchaeota in Hydrothermal Sediment.</title>
        <authorList>
            <person name="Zhou Z."/>
            <person name="Liu Y."/>
            <person name="Xu W."/>
            <person name="Pan J."/>
            <person name="Luo Z.H."/>
            <person name="Li M."/>
        </authorList>
    </citation>
    <scope>NUCLEOTIDE SEQUENCE [LARGE SCALE GENOMIC DNA]</scope>
    <source>
        <strain evidence="2">SpSt-374</strain>
    </source>
</reference>
<protein>
    <submittedName>
        <fullName evidence="2">ABC transporter permease</fullName>
    </submittedName>
</protein>
<dbReference type="EMBL" id="DSPX01000008">
    <property type="protein sequence ID" value="HGF99287.1"/>
    <property type="molecule type" value="Genomic_DNA"/>
</dbReference>
<accession>A0A7C3ZTK1</accession>
<dbReference type="AlphaFoldDB" id="A0A7C3ZTK1"/>
<feature type="transmembrane region" description="Helical" evidence="1">
    <location>
        <begin position="27"/>
        <end position="47"/>
    </location>
</feature>
<feature type="transmembrane region" description="Helical" evidence="1">
    <location>
        <begin position="441"/>
        <end position="464"/>
    </location>
</feature>
<feature type="transmembrane region" description="Helical" evidence="1">
    <location>
        <begin position="411"/>
        <end position="429"/>
    </location>
</feature>
<feature type="transmembrane region" description="Helical" evidence="1">
    <location>
        <begin position="172"/>
        <end position="196"/>
    </location>
</feature>
<keyword evidence="1" id="KW-0472">Membrane</keyword>
<gene>
    <name evidence="2" type="ORF">ENR15_01065</name>
</gene>
<dbReference type="Pfam" id="PF12679">
    <property type="entry name" value="ABC2_membrane_2"/>
    <property type="match status" value="1"/>
</dbReference>
<feature type="transmembrane region" description="Helical" evidence="1">
    <location>
        <begin position="356"/>
        <end position="374"/>
    </location>
</feature>
<evidence type="ECO:0000256" key="1">
    <source>
        <dbReference type="SAM" id="Phobius"/>
    </source>
</evidence>
<keyword evidence="1" id="KW-1133">Transmembrane helix</keyword>
<keyword evidence="1" id="KW-0812">Transmembrane</keyword>
<feature type="transmembrane region" description="Helical" evidence="1">
    <location>
        <begin position="90"/>
        <end position="110"/>
    </location>
</feature>
<name>A0A7C3ZTK1_9CYAN</name>
<feature type="transmembrane region" description="Helical" evidence="1">
    <location>
        <begin position="203"/>
        <end position="223"/>
    </location>
</feature>
<feature type="transmembrane region" description="Helical" evidence="1">
    <location>
        <begin position="136"/>
        <end position="160"/>
    </location>
</feature>
<feature type="transmembrane region" description="Helical" evidence="1">
    <location>
        <begin position="272"/>
        <end position="298"/>
    </location>
</feature>
<comment type="caution">
    <text evidence="2">The sequence shown here is derived from an EMBL/GenBank/DDBJ whole genome shotgun (WGS) entry which is preliminary data.</text>
</comment>
<sequence>MQLSLDIISDWNPQIFRELKGRIKNQSLAIVAGISLLGQLLLLITLASQLPGNGYSYRNKYCLGYSDSSCIQDASGQYLINWQLWWLDCFLWLSMAGVLALLVAGTYMLVRDLTNEEGRGTLNFLRLTPQPSHTILLGKMLGVPVLLYLAAVVAAPLHFWAGVQAGIPPINILAFDSVLLAGCFCCYSAVMLFAIAVKSSGMLPWLASGGLFIFLAITLNKLWDNSGVVFNNVTDWVNLFNPCSLLPYLFDPTGNLSKAFWYFGNNHLHFQWYYIPVGASGLGFCTLMVLNFSLWSYWMWQGLNRRFPNPSASWLSKRQSYTLVACFEGMALGFALQEKPNWYSGDSFLDSFSYNLATLVVINILLGLCLIVALSPQRQSLIDWARYRHMEGGAKGLWQDLVLAEKSPAPVAIFLNFLGISLLLAAWILLWPAETDRMENLALVCLNAVFVSIWAVVVQMILLLKGAKQNVWATVIVAAGIILPPIIFFLLSGDFPNNTFPWLFTVFSWAVIDHADLFSILTAIIGQLSILAGLSFSLRRQIRMAGESASKALLATK</sequence>